<evidence type="ECO:0000256" key="1">
    <source>
        <dbReference type="ARBA" id="ARBA00011385"/>
    </source>
</evidence>
<dbReference type="GO" id="GO:0046872">
    <property type="term" value="F:metal ion binding"/>
    <property type="evidence" value="ECO:0007669"/>
    <property type="project" value="UniProtKB-KW"/>
</dbReference>
<dbReference type="PANTHER" id="PTHR19961">
    <property type="entry name" value="FIMBRIN/PLASTIN"/>
    <property type="match status" value="1"/>
</dbReference>
<dbReference type="GO" id="GO:0005737">
    <property type="term" value="C:cytoplasm"/>
    <property type="evidence" value="ECO:0007669"/>
    <property type="project" value="TreeGrafter"/>
</dbReference>
<dbReference type="SMART" id="SM00033">
    <property type="entry name" value="CH"/>
    <property type="match status" value="4"/>
</dbReference>
<dbReference type="SUPFAM" id="SSF47576">
    <property type="entry name" value="Calponin-homology domain, CH-domain"/>
    <property type="match status" value="1"/>
</dbReference>
<feature type="domain" description="Calponin-homology (CH)" evidence="6">
    <location>
        <begin position="142"/>
        <end position="245"/>
    </location>
</feature>
<dbReference type="InterPro" id="IPR039959">
    <property type="entry name" value="Fimbrin/Plastin"/>
</dbReference>
<evidence type="ECO:0000313" key="7">
    <source>
        <dbReference type="EMBL" id="KAF8715993.1"/>
    </source>
</evidence>
<dbReference type="GO" id="GO:0051017">
    <property type="term" value="P:actin filament bundle assembly"/>
    <property type="evidence" value="ECO:0007669"/>
    <property type="project" value="InterPro"/>
</dbReference>
<dbReference type="OrthoDB" id="431378at2759"/>
<dbReference type="GO" id="GO:0005884">
    <property type="term" value="C:actin filament"/>
    <property type="evidence" value="ECO:0007669"/>
    <property type="project" value="TreeGrafter"/>
</dbReference>
<dbReference type="Proteomes" id="UP000636709">
    <property type="component" value="Unassembled WGS sequence"/>
</dbReference>
<evidence type="ECO:0000259" key="6">
    <source>
        <dbReference type="PROSITE" id="PS50021"/>
    </source>
</evidence>
<keyword evidence="4" id="KW-0106">Calcium</keyword>
<evidence type="ECO:0000256" key="3">
    <source>
        <dbReference type="ARBA" id="ARBA00022737"/>
    </source>
</evidence>
<accession>A0A835BY28</accession>
<organism evidence="7 8">
    <name type="scientific">Digitaria exilis</name>
    <dbReference type="NCBI Taxonomy" id="1010633"/>
    <lineage>
        <taxon>Eukaryota</taxon>
        <taxon>Viridiplantae</taxon>
        <taxon>Streptophyta</taxon>
        <taxon>Embryophyta</taxon>
        <taxon>Tracheophyta</taxon>
        <taxon>Spermatophyta</taxon>
        <taxon>Magnoliopsida</taxon>
        <taxon>Liliopsida</taxon>
        <taxon>Poales</taxon>
        <taxon>Poaceae</taxon>
        <taxon>PACMAD clade</taxon>
        <taxon>Panicoideae</taxon>
        <taxon>Panicodae</taxon>
        <taxon>Paniceae</taxon>
        <taxon>Anthephorinae</taxon>
        <taxon>Digitaria</taxon>
    </lineage>
</organism>
<reference evidence="7" key="1">
    <citation type="submission" date="2020-07" db="EMBL/GenBank/DDBJ databases">
        <title>Genome sequence and genetic diversity analysis of an under-domesticated orphan crop, white fonio (Digitaria exilis).</title>
        <authorList>
            <person name="Bennetzen J.L."/>
            <person name="Chen S."/>
            <person name="Ma X."/>
            <person name="Wang X."/>
            <person name="Yssel A.E.J."/>
            <person name="Chaluvadi S.R."/>
            <person name="Johnson M."/>
            <person name="Gangashetty P."/>
            <person name="Hamidou F."/>
            <person name="Sanogo M.D."/>
            <person name="Zwaenepoel A."/>
            <person name="Wallace J."/>
            <person name="Van De Peer Y."/>
            <person name="Van Deynze A."/>
        </authorList>
    </citation>
    <scope>NUCLEOTIDE SEQUENCE</scope>
    <source>
        <tissue evidence="7">Leaves</tissue>
    </source>
</reference>
<dbReference type="GO" id="GO:0051015">
    <property type="term" value="F:actin filament binding"/>
    <property type="evidence" value="ECO:0007669"/>
    <property type="project" value="InterPro"/>
</dbReference>
<name>A0A835BY28_9POAL</name>
<evidence type="ECO:0000256" key="5">
    <source>
        <dbReference type="ARBA" id="ARBA00023203"/>
    </source>
</evidence>
<gene>
    <name evidence="7" type="ORF">HU200_026962</name>
</gene>
<comment type="subunit">
    <text evidence="1">Interacts with F-actin.</text>
</comment>
<evidence type="ECO:0000256" key="2">
    <source>
        <dbReference type="ARBA" id="ARBA00022723"/>
    </source>
</evidence>
<feature type="domain" description="Calponin-homology (CH)" evidence="6">
    <location>
        <begin position="1"/>
        <end position="114"/>
    </location>
</feature>
<dbReference type="PROSITE" id="PS50021">
    <property type="entry name" value="CH"/>
    <property type="match status" value="4"/>
</dbReference>
<protein>
    <recommendedName>
        <fullName evidence="6">Calponin-homology (CH) domain-containing protein</fullName>
    </recommendedName>
</protein>
<dbReference type="AlphaFoldDB" id="A0A835BY28"/>
<evidence type="ECO:0000256" key="4">
    <source>
        <dbReference type="ARBA" id="ARBA00022837"/>
    </source>
</evidence>
<feature type="domain" description="Calponin-homology (CH)" evidence="6">
    <location>
        <begin position="387"/>
        <end position="496"/>
    </location>
</feature>
<proteinExistence type="predicted"/>
<dbReference type="EMBL" id="JACEFO010001730">
    <property type="protein sequence ID" value="KAF8715993.1"/>
    <property type="molecule type" value="Genomic_DNA"/>
</dbReference>
<dbReference type="Pfam" id="PF00307">
    <property type="entry name" value="CH"/>
    <property type="match status" value="4"/>
</dbReference>
<feature type="domain" description="Calponin-homology (CH)" evidence="6">
    <location>
        <begin position="266"/>
        <end position="372"/>
    </location>
</feature>
<dbReference type="PANTHER" id="PTHR19961:SF18">
    <property type="entry name" value="FI19014P1"/>
    <property type="match status" value="1"/>
</dbReference>
<keyword evidence="5" id="KW-0009">Actin-binding</keyword>
<sequence>MEVESYACHINAYLGNDPFLKDVLPIHPQNFFDAVKDGVLLCKLINLAVPGTIDERAINSKGSLTPQDKIDNHTLFLMSAMAIGLTSDITAGELAEAGSDALIGLISEIIKIQLLADVNLIRTPGLLELAENNQDSEKLMRSPPDMLLLKWINHMFRKGGVCRRVSNFSSDMKDSSVYAYLLDILVPGFDVKSSAMQKVGYNRAYFVLKIAKGIGCKVFLSPDHIVHGVPTLNLAFVAQIFHRSNGLSNKGIPPPVNQTLHEIEVSREKRFYQLWINSLGKSTCIYTFFEDLKDGWVLLQLLDKVSPKSVDWSIANRGPIAQPSKMMENCNQVLQIARKLRFYLPGISGKHIFQGRKTAVLMILWELKKHYMRDRLKNCGFVSREVEITDSDILACANKKVEGSNKNTSKIESFQDKSLSGGTFFLSLLNAVGPHTVNWSHVTQGQNEQEKKSNASYLISVARKLGCPVFLLPEDILDVKPEMMICLTADILTRELELSASNLLTDENGSSCMYGISVLSMPV</sequence>
<evidence type="ECO:0000313" key="8">
    <source>
        <dbReference type="Proteomes" id="UP000636709"/>
    </source>
</evidence>
<dbReference type="GO" id="GO:0032432">
    <property type="term" value="C:actin filament bundle"/>
    <property type="evidence" value="ECO:0007669"/>
    <property type="project" value="TreeGrafter"/>
</dbReference>
<comment type="caution">
    <text evidence="7">The sequence shown here is derived from an EMBL/GenBank/DDBJ whole genome shotgun (WGS) entry which is preliminary data.</text>
</comment>
<dbReference type="FunFam" id="1.10.418.10:FF:000010">
    <property type="entry name" value="Plastin-3 isoform 1"/>
    <property type="match status" value="1"/>
</dbReference>
<keyword evidence="8" id="KW-1185">Reference proteome</keyword>
<dbReference type="InterPro" id="IPR036872">
    <property type="entry name" value="CH_dom_sf"/>
</dbReference>
<keyword evidence="3" id="KW-0677">Repeat</keyword>
<dbReference type="GO" id="GO:0051639">
    <property type="term" value="P:actin filament network formation"/>
    <property type="evidence" value="ECO:0007669"/>
    <property type="project" value="TreeGrafter"/>
</dbReference>
<dbReference type="InterPro" id="IPR001715">
    <property type="entry name" value="CH_dom"/>
</dbReference>
<keyword evidence="2" id="KW-0479">Metal-binding</keyword>
<dbReference type="Gene3D" id="1.10.418.10">
    <property type="entry name" value="Calponin-like domain"/>
    <property type="match status" value="4"/>
</dbReference>